<evidence type="ECO:0000256" key="13">
    <source>
        <dbReference type="SAM" id="Phobius"/>
    </source>
</evidence>
<dbReference type="GO" id="GO:0045547">
    <property type="term" value="F:ditrans,polycis-polyprenyl diphosphate synthase [(2E,6E)-farnesyl diphosphate specific] activity"/>
    <property type="evidence" value="ECO:0007669"/>
    <property type="project" value="UniProtKB-EC"/>
</dbReference>
<dbReference type="Proteomes" id="UP000308267">
    <property type="component" value="Unassembled WGS sequence"/>
</dbReference>
<dbReference type="EMBL" id="SJOL01006730">
    <property type="protein sequence ID" value="TGZ64449.1"/>
    <property type="molecule type" value="Genomic_DNA"/>
</dbReference>
<comment type="subcellular location">
    <subcellularLocation>
        <location evidence="2">Endoplasmic reticulum membrane</location>
    </subcellularLocation>
</comment>
<comment type="similarity">
    <text evidence="4">Belongs to the UPP synthase family.</text>
</comment>
<evidence type="ECO:0000256" key="10">
    <source>
        <dbReference type="ARBA" id="ARBA00022989"/>
    </source>
</evidence>
<keyword evidence="6" id="KW-0808">Transferase</keyword>
<dbReference type="PANTHER" id="PTHR21528:SF0">
    <property type="entry name" value="DEHYDRODOLICHYL DIPHOSPHATE SYNTHASE COMPLEX SUBUNIT NUS1"/>
    <property type="match status" value="1"/>
</dbReference>
<sequence>IIMSSSDIQRFLYRMLLVSILRFHHLLLLIVQLTRCLWFGLRLPNTSHFKRTKMDATQNLKIPNHISLLIFEDAISLSAVVNMLLWSKDLGISTVSICDYKGNVLSHKSELIDRLSKLTNVAGFKKLSDSLYRYTFEGDNGATRTQLLVHLHGVRWGITATCDVMKSICSAQDRISVRAMDKAMHETTKLPDVELTIQFGTYTCLAGIFPWQSRFSEFLNVSSHRDIQSHEFRALFYRFRNIKQRWGR</sequence>
<evidence type="ECO:0000313" key="15">
    <source>
        <dbReference type="Proteomes" id="UP000308267"/>
    </source>
</evidence>
<name>A0A4S2LSQ3_OPIFE</name>
<evidence type="ECO:0000256" key="1">
    <source>
        <dbReference type="ARBA" id="ARBA00001946"/>
    </source>
</evidence>
<dbReference type="OrthoDB" id="6238816at2759"/>
<dbReference type="AlphaFoldDB" id="A0A4S2LSQ3"/>
<comment type="caution">
    <text evidence="14">The sequence shown here is derived from an EMBL/GenBank/DDBJ whole genome shotgun (WGS) entry which is preliminary data.</text>
</comment>
<keyword evidence="7 13" id="KW-0812">Transmembrane</keyword>
<keyword evidence="8" id="KW-0256">Endoplasmic reticulum</keyword>
<evidence type="ECO:0000256" key="5">
    <source>
        <dbReference type="ARBA" id="ARBA00012596"/>
    </source>
</evidence>
<dbReference type="GO" id="GO:0005789">
    <property type="term" value="C:endoplasmic reticulum membrane"/>
    <property type="evidence" value="ECO:0007669"/>
    <property type="project" value="UniProtKB-SubCell"/>
</dbReference>
<comment type="cofactor">
    <cofactor evidence="1">
        <name>Mg(2+)</name>
        <dbReference type="ChEBI" id="CHEBI:18420"/>
    </cofactor>
</comment>
<gene>
    <name evidence="14" type="ORF">CRM22_006361</name>
</gene>
<evidence type="ECO:0000256" key="6">
    <source>
        <dbReference type="ARBA" id="ARBA00022679"/>
    </source>
</evidence>
<dbReference type="PANTHER" id="PTHR21528">
    <property type="entry name" value="DEHYDRODOLICHYL DIPHOSPHATE SYNTHASE COMPLEX SUBUNIT NUS1"/>
    <property type="match status" value="1"/>
</dbReference>
<dbReference type="EC" id="2.5.1.87" evidence="5"/>
<organism evidence="14 15">
    <name type="scientific">Opisthorchis felineus</name>
    <dbReference type="NCBI Taxonomy" id="147828"/>
    <lineage>
        <taxon>Eukaryota</taxon>
        <taxon>Metazoa</taxon>
        <taxon>Spiralia</taxon>
        <taxon>Lophotrochozoa</taxon>
        <taxon>Platyhelminthes</taxon>
        <taxon>Trematoda</taxon>
        <taxon>Digenea</taxon>
        <taxon>Opisthorchiida</taxon>
        <taxon>Opisthorchiata</taxon>
        <taxon>Opisthorchiidae</taxon>
        <taxon>Opisthorchis</taxon>
    </lineage>
</organism>
<keyword evidence="9" id="KW-0460">Magnesium</keyword>
<evidence type="ECO:0000256" key="4">
    <source>
        <dbReference type="ARBA" id="ARBA00005432"/>
    </source>
</evidence>
<accession>A0A4S2LSQ3</accession>
<evidence type="ECO:0000256" key="3">
    <source>
        <dbReference type="ARBA" id="ARBA00004922"/>
    </source>
</evidence>
<evidence type="ECO:0000313" key="14">
    <source>
        <dbReference type="EMBL" id="TGZ64449.1"/>
    </source>
</evidence>
<reference evidence="14 15" key="1">
    <citation type="journal article" date="2019" name="BMC Genomics">
        <title>New insights from Opisthorchis felineus genome: update on genomics of the epidemiologically important liver flukes.</title>
        <authorList>
            <person name="Ershov N.I."/>
            <person name="Mordvinov V.A."/>
            <person name="Prokhortchouk E.B."/>
            <person name="Pakharukova M.Y."/>
            <person name="Gunbin K.V."/>
            <person name="Ustyantsev K."/>
            <person name="Genaev M.A."/>
            <person name="Blinov A.G."/>
            <person name="Mazur A."/>
            <person name="Boulygina E."/>
            <person name="Tsygankova S."/>
            <person name="Khrameeva E."/>
            <person name="Chekanov N."/>
            <person name="Fan G."/>
            <person name="Xiao A."/>
            <person name="Zhang H."/>
            <person name="Xu X."/>
            <person name="Yang H."/>
            <person name="Solovyev V."/>
            <person name="Lee S.M."/>
            <person name="Liu X."/>
            <person name="Afonnikov D.A."/>
            <person name="Skryabin K.G."/>
        </authorList>
    </citation>
    <scope>NUCLEOTIDE SEQUENCE [LARGE SCALE GENOMIC DNA]</scope>
    <source>
        <strain evidence="14">AK-0245</strain>
        <tissue evidence="14">Whole organism</tissue>
    </source>
</reference>
<evidence type="ECO:0000256" key="11">
    <source>
        <dbReference type="ARBA" id="ARBA00023136"/>
    </source>
</evidence>
<evidence type="ECO:0000256" key="7">
    <source>
        <dbReference type="ARBA" id="ARBA00022692"/>
    </source>
</evidence>
<comment type="pathway">
    <text evidence="3">Protein modification; protein glycosylation.</text>
</comment>
<feature type="non-terminal residue" evidence="14">
    <location>
        <position position="1"/>
    </location>
</feature>
<evidence type="ECO:0000256" key="2">
    <source>
        <dbReference type="ARBA" id="ARBA00004586"/>
    </source>
</evidence>
<dbReference type="Gene3D" id="3.40.1180.10">
    <property type="entry name" value="Decaprenyl diphosphate synthase-like"/>
    <property type="match status" value="1"/>
</dbReference>
<evidence type="ECO:0000256" key="12">
    <source>
        <dbReference type="ARBA" id="ARBA00047353"/>
    </source>
</evidence>
<keyword evidence="11 13" id="KW-0472">Membrane</keyword>
<protein>
    <recommendedName>
        <fullName evidence="5">ditrans,polycis-polyprenyl diphosphate synthase [(2E,6E)-farnesyldiphosphate specific]</fullName>
        <ecNumber evidence="5">2.5.1.87</ecNumber>
    </recommendedName>
</protein>
<dbReference type="InterPro" id="IPR038887">
    <property type="entry name" value="Nus1/NgBR"/>
</dbReference>
<proteinExistence type="inferred from homology"/>
<comment type="catalytic activity">
    <reaction evidence="12">
        <text>n isopentenyl diphosphate + (2E,6E)-farnesyl diphosphate = a di-trans,poly-cis-polyprenyl diphosphate + n diphosphate</text>
        <dbReference type="Rhea" id="RHEA:53008"/>
        <dbReference type="Rhea" id="RHEA-COMP:19494"/>
        <dbReference type="ChEBI" id="CHEBI:33019"/>
        <dbReference type="ChEBI" id="CHEBI:128769"/>
        <dbReference type="ChEBI" id="CHEBI:136960"/>
        <dbReference type="ChEBI" id="CHEBI:175763"/>
        <dbReference type="EC" id="2.5.1.87"/>
    </reaction>
</comment>
<dbReference type="UniPathway" id="UPA00378"/>
<dbReference type="SUPFAM" id="SSF64005">
    <property type="entry name" value="Undecaprenyl diphosphate synthase"/>
    <property type="match status" value="1"/>
</dbReference>
<dbReference type="GO" id="GO:1904423">
    <property type="term" value="C:dehydrodolichyl diphosphate synthase complex"/>
    <property type="evidence" value="ECO:0007669"/>
    <property type="project" value="InterPro"/>
</dbReference>
<keyword evidence="10 13" id="KW-1133">Transmembrane helix</keyword>
<dbReference type="STRING" id="147828.A0A4S2LSQ3"/>
<evidence type="ECO:0000256" key="9">
    <source>
        <dbReference type="ARBA" id="ARBA00022842"/>
    </source>
</evidence>
<dbReference type="InterPro" id="IPR036424">
    <property type="entry name" value="UPP_synth-like_sf"/>
</dbReference>
<feature type="transmembrane region" description="Helical" evidence="13">
    <location>
        <begin position="20"/>
        <end position="41"/>
    </location>
</feature>
<keyword evidence="15" id="KW-1185">Reference proteome</keyword>
<evidence type="ECO:0000256" key="8">
    <source>
        <dbReference type="ARBA" id="ARBA00022824"/>
    </source>
</evidence>